<feature type="transmembrane region" description="Helical" evidence="1">
    <location>
        <begin position="6"/>
        <end position="26"/>
    </location>
</feature>
<dbReference type="AlphaFoldDB" id="A0A158M492"/>
<reference evidence="2 3" key="1">
    <citation type="submission" date="2014-03" db="EMBL/GenBank/DDBJ databases">
        <title>Genome sequence of Bordetella holmseii.</title>
        <authorList>
            <person name="Harvill E."/>
            <person name="Goodfield L.L."/>
            <person name="Ivanov Y."/>
            <person name="Meyer J.A."/>
            <person name="Newth C."/>
            <person name="Cassiday P."/>
            <person name="Tondella M.L."/>
            <person name="Liao P."/>
            <person name="Zimmerman J."/>
            <person name="Meert K."/>
            <person name="Wessel D."/>
            <person name="Berger J."/>
            <person name="Dean J.M."/>
            <person name="Holubkov R."/>
            <person name="Burr J."/>
            <person name="Liu T."/>
            <person name="Brinkac L.M."/>
            <person name="Sanka R."/>
            <person name="Kim M."/>
            <person name="Losada L."/>
        </authorList>
    </citation>
    <scope>NUCLEOTIDE SEQUENCE [LARGE SCALE GENOMIC DNA]</scope>
    <source>
        <strain evidence="2 3">CDC-H585-BH</strain>
    </source>
</reference>
<organism evidence="2 3">
    <name type="scientific">Bordetella holmesii CDC-H585-BH</name>
    <dbReference type="NCBI Taxonomy" id="1331206"/>
    <lineage>
        <taxon>Bacteria</taxon>
        <taxon>Pseudomonadati</taxon>
        <taxon>Pseudomonadota</taxon>
        <taxon>Betaproteobacteria</taxon>
        <taxon>Burkholderiales</taxon>
        <taxon>Alcaligenaceae</taxon>
        <taxon>Bordetella</taxon>
    </lineage>
</organism>
<protein>
    <submittedName>
        <fullName evidence="2">TadE-like protein</fullName>
    </submittedName>
</protein>
<proteinExistence type="predicted"/>
<name>A0A158M492_9BORD</name>
<dbReference type="STRING" id="35814.BBB42_04450"/>
<dbReference type="PATRIC" id="fig|1331206.3.peg.2218"/>
<comment type="caution">
    <text evidence="2">The sequence shown here is derived from an EMBL/GenBank/DDBJ whole genome shotgun (WGS) entry which is preliminary data.</text>
</comment>
<evidence type="ECO:0000256" key="1">
    <source>
        <dbReference type="SAM" id="Phobius"/>
    </source>
</evidence>
<sequence length="209" mass="23156">MRWGGQAAVEFTVALLALLLAACALYETMQWQRQRQLLHLALIEAARAGSVSHVHPQHMRAAFEAALAPLQHQSRHAAARAEGLIPWRLEVLQPSEAHYRRHGQHLPGLPELAINNDYQAEQDALRPGLPSIQQTNTLRLRLTYASAPATTLLAALLPYLAPLAGDACRRAILAAGWLAIRLELAMEMHSHPTRWPELAQVHTRSRPCG</sequence>
<gene>
    <name evidence="2" type="ORF">L497_0209</name>
</gene>
<keyword evidence="1" id="KW-1133">Transmembrane helix</keyword>
<accession>A0A158M492</accession>
<evidence type="ECO:0000313" key="2">
    <source>
        <dbReference type="EMBL" id="KAK90219.1"/>
    </source>
</evidence>
<keyword evidence="1" id="KW-0472">Membrane</keyword>
<dbReference type="PROSITE" id="PS51257">
    <property type="entry name" value="PROKAR_LIPOPROTEIN"/>
    <property type="match status" value="1"/>
</dbReference>
<evidence type="ECO:0000313" key="3">
    <source>
        <dbReference type="Proteomes" id="UP000026682"/>
    </source>
</evidence>
<dbReference type="Proteomes" id="UP000026682">
    <property type="component" value="Unassembled WGS sequence"/>
</dbReference>
<keyword evidence="1" id="KW-0812">Transmembrane</keyword>
<dbReference type="EMBL" id="JFZZ01000078">
    <property type="protein sequence ID" value="KAK90219.1"/>
    <property type="molecule type" value="Genomic_DNA"/>
</dbReference>